<accession>A0A1H8IU77</accession>
<evidence type="ECO:0000256" key="1">
    <source>
        <dbReference type="SAM" id="Phobius"/>
    </source>
</evidence>
<evidence type="ECO:0000313" key="2">
    <source>
        <dbReference type="EMBL" id="SEN72330.1"/>
    </source>
</evidence>
<protein>
    <submittedName>
        <fullName evidence="2">Uncharacterized protein</fullName>
    </submittedName>
</protein>
<reference evidence="2 3" key="1">
    <citation type="submission" date="2016-10" db="EMBL/GenBank/DDBJ databases">
        <authorList>
            <person name="de Groot N.N."/>
        </authorList>
    </citation>
    <scope>NUCLEOTIDE SEQUENCE [LARGE SCALE GENOMIC DNA]</scope>
    <source>
        <strain evidence="2 3">Nl18</strain>
    </source>
</reference>
<name>A0A1H8IU77_9PROT</name>
<organism evidence="2 3">
    <name type="scientific">Nitrosospira multiformis</name>
    <dbReference type="NCBI Taxonomy" id="1231"/>
    <lineage>
        <taxon>Bacteria</taxon>
        <taxon>Pseudomonadati</taxon>
        <taxon>Pseudomonadota</taxon>
        <taxon>Betaproteobacteria</taxon>
        <taxon>Nitrosomonadales</taxon>
        <taxon>Nitrosomonadaceae</taxon>
        <taxon>Nitrosospira</taxon>
    </lineage>
</organism>
<evidence type="ECO:0000313" key="3">
    <source>
        <dbReference type="Proteomes" id="UP000183898"/>
    </source>
</evidence>
<dbReference type="EMBL" id="FOCT01000006">
    <property type="protein sequence ID" value="SEN72330.1"/>
    <property type="molecule type" value="Genomic_DNA"/>
</dbReference>
<keyword evidence="1" id="KW-1133">Transmembrane helix</keyword>
<keyword evidence="1" id="KW-0472">Membrane</keyword>
<dbReference type="Proteomes" id="UP000183898">
    <property type="component" value="Unassembled WGS sequence"/>
</dbReference>
<feature type="transmembrane region" description="Helical" evidence="1">
    <location>
        <begin position="27"/>
        <end position="47"/>
    </location>
</feature>
<sequence length="72" mass="7949">MLIGTLIGIALLAYCFRQYYCGQPIQWGIVAFVIGVYLGMAIQEDLLTPTELRKLAENKIEQTNGCASGNRP</sequence>
<gene>
    <name evidence="2" type="ORF">SAMN05216404_106192</name>
</gene>
<proteinExistence type="predicted"/>
<dbReference type="AlphaFoldDB" id="A0A1H8IU77"/>
<keyword evidence="1" id="KW-0812">Transmembrane</keyword>